<feature type="domain" description="Bacterial bifunctional deaminase-reductase C-terminal" evidence="4">
    <location>
        <begin position="25"/>
        <end position="223"/>
    </location>
</feature>
<organism evidence="5 6">
    <name type="scientific">Klenkia brasiliensis</name>
    <dbReference type="NCBI Taxonomy" id="333142"/>
    <lineage>
        <taxon>Bacteria</taxon>
        <taxon>Bacillati</taxon>
        <taxon>Actinomycetota</taxon>
        <taxon>Actinomycetes</taxon>
        <taxon>Geodermatophilales</taxon>
        <taxon>Geodermatophilaceae</taxon>
        <taxon>Klenkia</taxon>
    </lineage>
</organism>
<name>A0A1G7T5K3_9ACTN</name>
<dbReference type="PANTHER" id="PTHR38011:SF7">
    <property type="entry name" value="2,5-DIAMINO-6-RIBOSYLAMINO-4(3H)-PYRIMIDINONE 5'-PHOSPHATE REDUCTASE"/>
    <property type="match status" value="1"/>
</dbReference>
<evidence type="ECO:0000313" key="5">
    <source>
        <dbReference type="EMBL" id="SDG29890.1"/>
    </source>
</evidence>
<accession>A0A1G7T5K3</accession>
<reference evidence="6" key="1">
    <citation type="submission" date="2016-10" db="EMBL/GenBank/DDBJ databases">
        <authorList>
            <person name="Varghese N."/>
            <person name="Submissions S."/>
        </authorList>
    </citation>
    <scope>NUCLEOTIDE SEQUENCE [LARGE SCALE GENOMIC DNA]</scope>
    <source>
        <strain evidence="6">DSM 44526</strain>
    </source>
</reference>
<dbReference type="GO" id="GO:0009231">
    <property type="term" value="P:riboflavin biosynthetic process"/>
    <property type="evidence" value="ECO:0007669"/>
    <property type="project" value="InterPro"/>
</dbReference>
<dbReference type="Pfam" id="PF01872">
    <property type="entry name" value="RibD_C"/>
    <property type="match status" value="1"/>
</dbReference>
<dbReference type="InterPro" id="IPR002734">
    <property type="entry name" value="RibDG_C"/>
</dbReference>
<dbReference type="PANTHER" id="PTHR38011">
    <property type="entry name" value="DIHYDROFOLATE REDUCTASE FAMILY PROTEIN (AFU_ORTHOLOGUE AFUA_8G06820)"/>
    <property type="match status" value="1"/>
</dbReference>
<evidence type="ECO:0000313" key="6">
    <source>
        <dbReference type="Proteomes" id="UP000198863"/>
    </source>
</evidence>
<dbReference type="Gene3D" id="3.40.430.10">
    <property type="entry name" value="Dihydrofolate Reductase, subunit A"/>
    <property type="match status" value="1"/>
</dbReference>
<dbReference type="OrthoDB" id="5243299at2"/>
<dbReference type="RefSeq" id="WP_091062528.1">
    <property type="nucleotide sequence ID" value="NZ_FNCF01000003.1"/>
</dbReference>
<dbReference type="AlphaFoldDB" id="A0A1G7T5K3"/>
<dbReference type="GO" id="GO:0008703">
    <property type="term" value="F:5-amino-6-(5-phosphoribosylamino)uracil reductase activity"/>
    <property type="evidence" value="ECO:0007669"/>
    <property type="project" value="InterPro"/>
</dbReference>
<keyword evidence="2" id="KW-0521">NADP</keyword>
<comment type="pathway">
    <text evidence="1">Cofactor biosynthesis; riboflavin biosynthesis.</text>
</comment>
<dbReference type="InterPro" id="IPR024072">
    <property type="entry name" value="DHFR-like_dom_sf"/>
</dbReference>
<evidence type="ECO:0000256" key="2">
    <source>
        <dbReference type="ARBA" id="ARBA00022857"/>
    </source>
</evidence>
<evidence type="ECO:0000256" key="3">
    <source>
        <dbReference type="ARBA" id="ARBA00023002"/>
    </source>
</evidence>
<dbReference type="SUPFAM" id="SSF53597">
    <property type="entry name" value="Dihydrofolate reductase-like"/>
    <property type="match status" value="1"/>
</dbReference>
<dbReference type="InterPro" id="IPR050765">
    <property type="entry name" value="Riboflavin_Biosynth_HTPR"/>
</dbReference>
<protein>
    <submittedName>
        <fullName evidence="5">Pyrimidine reductase, riboflavin biosynthesis</fullName>
    </submittedName>
</protein>
<gene>
    <name evidence="5" type="ORF">SAMN05660324_2291</name>
</gene>
<evidence type="ECO:0000256" key="1">
    <source>
        <dbReference type="ARBA" id="ARBA00005104"/>
    </source>
</evidence>
<keyword evidence="3" id="KW-0560">Oxidoreductase</keyword>
<evidence type="ECO:0000259" key="4">
    <source>
        <dbReference type="Pfam" id="PF01872"/>
    </source>
</evidence>
<sequence length="241" mass="24548">MRALVPPGGLDDTSLAEAYRPPSGRFVRANFVHALDGATSVDGASAGLGSDADQRVFTVLRAWCDAVLVGHGTAAAEDYGPLEADSDVGRLRTELGRPATAPVVVVSRRASLSPGDRLAVPGTWLVTCAASDAERRTALTGAGVRVLVAGDEDVDLPAALDALAGEGIEHVLCEGGPSLFRDAVAAGVVDELCLTTAPLLTGGAHGVLGGEALPGPVRARLVQLLEEDGVLLARYALSRAA</sequence>
<proteinExistence type="predicted"/>
<dbReference type="Proteomes" id="UP000198863">
    <property type="component" value="Unassembled WGS sequence"/>
</dbReference>
<keyword evidence="6" id="KW-1185">Reference proteome</keyword>
<dbReference type="EMBL" id="FNCF01000003">
    <property type="protein sequence ID" value="SDG29890.1"/>
    <property type="molecule type" value="Genomic_DNA"/>
</dbReference>